<evidence type="ECO:0000256" key="2">
    <source>
        <dbReference type="ARBA" id="ARBA00022801"/>
    </source>
</evidence>
<keyword evidence="3" id="KW-0347">Helicase</keyword>
<proteinExistence type="predicted"/>
<dbReference type="InterPro" id="IPR014001">
    <property type="entry name" value="Helicase_ATP-bd"/>
</dbReference>
<reference evidence="7 8" key="1">
    <citation type="journal article" date="2010" name="Nat. Commun.">
        <title>The complete sequence of the smallest known nuclear genome from the microsporidian Encephalitozoon intestinalis.</title>
        <authorList>
            <person name="Corradi N."/>
            <person name="Pombert J.-F."/>
            <person name="Farinelli L."/>
            <person name="Didier E.S."/>
            <person name="Keeling P.J."/>
        </authorList>
    </citation>
    <scope>NUCLEOTIDE SEQUENCE [LARGE SCALE GENOMIC DNA]</scope>
    <source>
        <strain evidence="7 8">ATCC 50506</strain>
    </source>
</reference>
<dbReference type="SMART" id="SM00490">
    <property type="entry name" value="HELICc"/>
    <property type="match status" value="1"/>
</dbReference>
<sequence length="608" mass="70068">MSPYLYRLPIEVHKDKILDTVGKFKVCVIKGPTGCGKSTYIPYLLSSFFPSSRIAIVEPRRIAVMSLYKTLSSVIGRVGYKMRFNKSIGKDSKTIVYTDGSFLNDMDEGRFDYIIIDEVHERSIRTDIILGLLRRNIRDIRGKVILMSATVDTEKISRYFGAGVLEIPGDSYPVRIEYLPECTSDYIVESYCIIKKIALSKESTWDGFESKNRDILVFLPGEEDINDLYVLLRKLPVVKVYKVFSALTDKDQSKIYEPCKLRKVILSTNICETSLTIPGIGYVIDSGLHKVKIYDQMNYLGIQAISKESADQRLGRCNRTGPGTCYRLYTEDIYNELSPQKSPEICRSDLSQAFLQLLKHRRNPLKFEFLDYPTRTNAIATLDFLMEKGCINIIDTRKQSSDRRLDAISMHQECNADSKKMSLEDLQLKITSYGKVVLRHPFDIHLSHFYQQSLDKGVGYLASILVSLVSQDNCSFLKYKSKSQKTDIEFLISLFEGYLESEDKKQYCIKHEIGIKYMEIAKRIFSALNRKKDGDIEMIEKVFSFAYQHNLCERMKDGSYRHLKGGSVVWIHPTSCFFKRKDRFVVFVDVFYTTKAYANIVGRYFKTF</sequence>
<dbReference type="CDD" id="cd17917">
    <property type="entry name" value="DEXHc_RHA-like"/>
    <property type="match status" value="1"/>
</dbReference>
<organism evidence="7 8">
    <name type="scientific">Encephalitozoon intestinalis (strain ATCC 50506)</name>
    <name type="common">Microsporidian parasite</name>
    <name type="synonym">Septata intestinalis</name>
    <dbReference type="NCBI Taxonomy" id="876142"/>
    <lineage>
        <taxon>Eukaryota</taxon>
        <taxon>Fungi</taxon>
        <taxon>Fungi incertae sedis</taxon>
        <taxon>Microsporidia</taxon>
        <taxon>Unikaryonidae</taxon>
        <taxon>Encephalitozoon</taxon>
    </lineage>
</organism>
<evidence type="ECO:0000259" key="6">
    <source>
        <dbReference type="PROSITE" id="PS51194"/>
    </source>
</evidence>
<keyword evidence="4" id="KW-0067">ATP-binding</keyword>
<dbReference type="KEGG" id="ein:Eint_040190"/>
<dbReference type="OrthoDB" id="10253254at2759"/>
<protein>
    <submittedName>
        <fullName evidence="7">HrpA-like helicase</fullName>
    </submittedName>
</protein>
<dbReference type="SUPFAM" id="SSF52540">
    <property type="entry name" value="P-loop containing nucleoside triphosphate hydrolases"/>
    <property type="match status" value="1"/>
</dbReference>
<feature type="domain" description="Helicase C-terminal" evidence="6">
    <location>
        <begin position="192"/>
        <end position="361"/>
    </location>
</feature>
<dbReference type="HOGENOM" id="CLU_001832_5_11_1"/>
<dbReference type="InterPro" id="IPR001650">
    <property type="entry name" value="Helicase_C-like"/>
</dbReference>
<keyword evidence="8" id="KW-1185">Reference proteome</keyword>
<dbReference type="GO" id="GO:0005524">
    <property type="term" value="F:ATP binding"/>
    <property type="evidence" value="ECO:0007669"/>
    <property type="project" value="UniProtKB-KW"/>
</dbReference>
<dbReference type="Pfam" id="PF00270">
    <property type="entry name" value="DEAD"/>
    <property type="match status" value="1"/>
</dbReference>
<dbReference type="InterPro" id="IPR027417">
    <property type="entry name" value="P-loop_NTPase"/>
</dbReference>
<dbReference type="PROSITE" id="PS51192">
    <property type="entry name" value="HELICASE_ATP_BIND_1"/>
    <property type="match status" value="1"/>
</dbReference>
<accession>E0S6H5</accession>
<reference evidence="7 8" key="2">
    <citation type="journal article" date="2012" name="Proc. Natl. Acad. Sci. U.S.A.">
        <title>Gain and loss of multiple functionally related, horizontally transferred genes in the reduced genomes of two microsporidian parasites.</title>
        <authorList>
            <person name="Pombert J.-F."/>
            <person name="Selman M."/>
            <person name="Burki F."/>
            <person name="Bardell F.T."/>
            <person name="Farinelli L."/>
            <person name="Solter L.F."/>
            <person name="Whitman D.W."/>
            <person name="Weiss L.M."/>
            <person name="Corradi N."/>
            <person name="Keeling P.J."/>
        </authorList>
    </citation>
    <scope>NUCLEOTIDE SEQUENCE [LARGE SCALE GENOMIC DNA]</scope>
    <source>
        <strain evidence="7 8">ATCC 50506</strain>
    </source>
</reference>
<dbReference type="RefSeq" id="XP_003072670.1">
    <property type="nucleotide sequence ID" value="XM_003072624.1"/>
</dbReference>
<evidence type="ECO:0000256" key="3">
    <source>
        <dbReference type="ARBA" id="ARBA00022806"/>
    </source>
</evidence>
<name>E0S6H5_ENCIT</name>
<dbReference type="PANTHER" id="PTHR18934">
    <property type="entry name" value="ATP-DEPENDENT RNA HELICASE"/>
    <property type="match status" value="1"/>
</dbReference>
<dbReference type="EMBL" id="CP001945">
    <property type="protein sequence ID" value="ADM11310.1"/>
    <property type="molecule type" value="Genomic_DNA"/>
</dbReference>
<dbReference type="PROSITE" id="PS51194">
    <property type="entry name" value="HELICASE_CTER"/>
    <property type="match status" value="1"/>
</dbReference>
<gene>
    <name evidence="7" type="ORF">Eint_040190</name>
</gene>
<evidence type="ECO:0000313" key="7">
    <source>
        <dbReference type="EMBL" id="ADM11310.1"/>
    </source>
</evidence>
<dbReference type="Proteomes" id="UP000002313">
    <property type="component" value="Chromosome IV"/>
</dbReference>
<dbReference type="GeneID" id="9699074"/>
<dbReference type="VEuPathDB" id="MicrosporidiaDB:Eint_040190"/>
<dbReference type="Pfam" id="PF07717">
    <property type="entry name" value="OB_NTP_bind"/>
    <property type="match status" value="1"/>
</dbReference>
<dbReference type="Pfam" id="PF00271">
    <property type="entry name" value="Helicase_C"/>
    <property type="match status" value="1"/>
</dbReference>
<dbReference type="GO" id="GO:0003723">
    <property type="term" value="F:RNA binding"/>
    <property type="evidence" value="ECO:0007669"/>
    <property type="project" value="TreeGrafter"/>
</dbReference>
<feature type="domain" description="Helicase ATP-binding" evidence="5">
    <location>
        <begin position="18"/>
        <end position="169"/>
    </location>
</feature>
<evidence type="ECO:0000256" key="4">
    <source>
        <dbReference type="ARBA" id="ARBA00022840"/>
    </source>
</evidence>
<dbReference type="PANTHER" id="PTHR18934:SF91">
    <property type="entry name" value="PRE-MRNA-SPLICING FACTOR ATP-DEPENDENT RNA HELICASE PRP16"/>
    <property type="match status" value="1"/>
</dbReference>
<dbReference type="GO" id="GO:0016787">
    <property type="term" value="F:hydrolase activity"/>
    <property type="evidence" value="ECO:0007669"/>
    <property type="project" value="UniProtKB-KW"/>
</dbReference>
<evidence type="ECO:0000256" key="1">
    <source>
        <dbReference type="ARBA" id="ARBA00022741"/>
    </source>
</evidence>
<keyword evidence="1" id="KW-0547">Nucleotide-binding</keyword>
<dbReference type="GO" id="GO:0004386">
    <property type="term" value="F:helicase activity"/>
    <property type="evidence" value="ECO:0007669"/>
    <property type="project" value="UniProtKB-KW"/>
</dbReference>
<dbReference type="CDD" id="cd18791">
    <property type="entry name" value="SF2_C_RHA"/>
    <property type="match status" value="1"/>
</dbReference>
<dbReference type="AlphaFoldDB" id="E0S6H5"/>
<dbReference type="InterPro" id="IPR011545">
    <property type="entry name" value="DEAD/DEAH_box_helicase_dom"/>
</dbReference>
<evidence type="ECO:0000259" key="5">
    <source>
        <dbReference type="PROSITE" id="PS51192"/>
    </source>
</evidence>
<dbReference type="SMART" id="SM00487">
    <property type="entry name" value="DEXDc"/>
    <property type="match status" value="1"/>
</dbReference>
<keyword evidence="2" id="KW-0378">Hydrolase</keyword>
<dbReference type="InterPro" id="IPR011709">
    <property type="entry name" value="DEAD-box_helicase_OB_fold"/>
</dbReference>
<dbReference type="Gene3D" id="3.40.50.300">
    <property type="entry name" value="P-loop containing nucleotide triphosphate hydrolases"/>
    <property type="match status" value="2"/>
</dbReference>
<evidence type="ECO:0000313" key="8">
    <source>
        <dbReference type="Proteomes" id="UP000002313"/>
    </source>
</evidence>